<feature type="region of interest" description="Disordered" evidence="1">
    <location>
        <begin position="1"/>
        <end position="37"/>
    </location>
</feature>
<feature type="region of interest" description="Disordered" evidence="1">
    <location>
        <begin position="365"/>
        <end position="423"/>
    </location>
</feature>
<evidence type="ECO:0000256" key="1">
    <source>
        <dbReference type="SAM" id="MobiDB-lite"/>
    </source>
</evidence>
<feature type="compositionally biased region" description="Polar residues" evidence="1">
    <location>
        <begin position="13"/>
        <end position="30"/>
    </location>
</feature>
<feature type="compositionally biased region" description="Basic and acidic residues" evidence="1">
    <location>
        <begin position="99"/>
        <end position="110"/>
    </location>
</feature>
<feature type="region of interest" description="Disordered" evidence="1">
    <location>
        <begin position="618"/>
        <end position="712"/>
    </location>
</feature>
<evidence type="ECO:0000313" key="2">
    <source>
        <dbReference type="EMBL" id="TFK30872.1"/>
    </source>
</evidence>
<feature type="region of interest" description="Disordered" evidence="1">
    <location>
        <begin position="322"/>
        <end position="347"/>
    </location>
</feature>
<keyword evidence="3" id="KW-1185">Reference proteome</keyword>
<feature type="compositionally biased region" description="Polar residues" evidence="1">
    <location>
        <begin position="139"/>
        <end position="154"/>
    </location>
</feature>
<dbReference type="Proteomes" id="UP000307440">
    <property type="component" value="Unassembled WGS sequence"/>
</dbReference>
<feature type="compositionally biased region" description="Acidic residues" evidence="1">
    <location>
        <begin position="776"/>
        <end position="789"/>
    </location>
</feature>
<proteinExistence type="predicted"/>
<protein>
    <submittedName>
        <fullName evidence="2">Uncharacterized protein</fullName>
    </submittedName>
</protein>
<name>A0A5C3LDX0_COPMA</name>
<feature type="compositionally biased region" description="Low complexity" evidence="1">
    <location>
        <begin position="443"/>
        <end position="456"/>
    </location>
</feature>
<feature type="compositionally biased region" description="Low complexity" evidence="1">
    <location>
        <begin position="168"/>
        <end position="184"/>
    </location>
</feature>
<feature type="compositionally biased region" description="Pro residues" evidence="1">
    <location>
        <begin position="692"/>
        <end position="706"/>
    </location>
</feature>
<gene>
    <name evidence="2" type="ORF">FA15DRAFT_751864</name>
</gene>
<dbReference type="AlphaFoldDB" id="A0A5C3LDX0"/>
<dbReference type="OrthoDB" id="3195323at2759"/>
<feature type="compositionally biased region" description="Low complexity" evidence="1">
    <location>
        <begin position="237"/>
        <end position="252"/>
    </location>
</feature>
<feature type="compositionally biased region" description="Polar residues" evidence="1">
    <location>
        <begin position="520"/>
        <end position="533"/>
    </location>
</feature>
<feature type="region of interest" description="Disordered" evidence="1">
    <location>
        <begin position="135"/>
        <end position="306"/>
    </location>
</feature>
<feature type="compositionally biased region" description="Basic and acidic residues" evidence="1">
    <location>
        <begin position="632"/>
        <end position="641"/>
    </location>
</feature>
<dbReference type="STRING" id="230819.A0A5C3LDX0"/>
<feature type="compositionally biased region" description="Basic and acidic residues" evidence="1">
    <location>
        <begin position="1"/>
        <end position="12"/>
    </location>
</feature>
<feature type="compositionally biased region" description="Low complexity" evidence="1">
    <location>
        <begin position="276"/>
        <end position="285"/>
    </location>
</feature>
<reference evidence="2 3" key="1">
    <citation type="journal article" date="2019" name="Nat. Ecol. Evol.">
        <title>Megaphylogeny resolves global patterns of mushroom evolution.</title>
        <authorList>
            <person name="Varga T."/>
            <person name="Krizsan K."/>
            <person name="Foldi C."/>
            <person name="Dima B."/>
            <person name="Sanchez-Garcia M."/>
            <person name="Sanchez-Ramirez S."/>
            <person name="Szollosi G.J."/>
            <person name="Szarkandi J.G."/>
            <person name="Papp V."/>
            <person name="Albert L."/>
            <person name="Andreopoulos W."/>
            <person name="Angelini C."/>
            <person name="Antonin V."/>
            <person name="Barry K.W."/>
            <person name="Bougher N.L."/>
            <person name="Buchanan P."/>
            <person name="Buyck B."/>
            <person name="Bense V."/>
            <person name="Catcheside P."/>
            <person name="Chovatia M."/>
            <person name="Cooper J."/>
            <person name="Damon W."/>
            <person name="Desjardin D."/>
            <person name="Finy P."/>
            <person name="Geml J."/>
            <person name="Haridas S."/>
            <person name="Hughes K."/>
            <person name="Justo A."/>
            <person name="Karasinski D."/>
            <person name="Kautmanova I."/>
            <person name="Kiss B."/>
            <person name="Kocsube S."/>
            <person name="Kotiranta H."/>
            <person name="LaButti K.M."/>
            <person name="Lechner B.E."/>
            <person name="Liimatainen K."/>
            <person name="Lipzen A."/>
            <person name="Lukacs Z."/>
            <person name="Mihaltcheva S."/>
            <person name="Morgado L.N."/>
            <person name="Niskanen T."/>
            <person name="Noordeloos M.E."/>
            <person name="Ohm R.A."/>
            <person name="Ortiz-Santana B."/>
            <person name="Ovrebo C."/>
            <person name="Racz N."/>
            <person name="Riley R."/>
            <person name="Savchenko A."/>
            <person name="Shiryaev A."/>
            <person name="Soop K."/>
            <person name="Spirin V."/>
            <person name="Szebenyi C."/>
            <person name="Tomsovsky M."/>
            <person name="Tulloss R.E."/>
            <person name="Uehling J."/>
            <person name="Grigoriev I.V."/>
            <person name="Vagvolgyi C."/>
            <person name="Papp T."/>
            <person name="Martin F.M."/>
            <person name="Miettinen O."/>
            <person name="Hibbett D.S."/>
            <person name="Nagy L.G."/>
        </authorList>
    </citation>
    <scope>NUCLEOTIDE SEQUENCE [LARGE SCALE GENOMIC DNA]</scope>
    <source>
        <strain evidence="2 3">CBS 121175</strain>
    </source>
</reference>
<organism evidence="2 3">
    <name type="scientific">Coprinopsis marcescibilis</name>
    <name type="common">Agaric fungus</name>
    <name type="synonym">Psathyrella marcescibilis</name>
    <dbReference type="NCBI Taxonomy" id="230819"/>
    <lineage>
        <taxon>Eukaryota</taxon>
        <taxon>Fungi</taxon>
        <taxon>Dikarya</taxon>
        <taxon>Basidiomycota</taxon>
        <taxon>Agaricomycotina</taxon>
        <taxon>Agaricomycetes</taxon>
        <taxon>Agaricomycetidae</taxon>
        <taxon>Agaricales</taxon>
        <taxon>Agaricineae</taxon>
        <taxon>Psathyrellaceae</taxon>
        <taxon>Coprinopsis</taxon>
    </lineage>
</organism>
<sequence length="814" mass="88439">MPLALTEHHETGSSKSWWSMSNKHLSNSRYSSERPKIKSPLTLNSLASAFGFKSKKSPTLAIQDPPLPIQSPPIHLNTSPDPPKSINRPPSKSVSSTRSRADSVEPRTPSDVHYSLKKVSRQSLLTLSDIDPFAGRQGVTISSTDPTRLSAYSNGSGGDYDKHGQYASYNRVSYGSSSSQSHSYANLGDARSPISPSESVNSRLLKKASDSNLMRNTSYATGDRPVRPTTQPRLHKSGSSNTLTSSSTASTTRPVMRPRGLTDNVTTQKAGFFVDSVSKAVSSAPSTPPPPHRPAQKPPPPSAKPISPRVIIRQASLQRIIPPTAPPRHKLPAPPQSSVNERDEDDLEHPISAVSAANSTISFASPSPIDVDFLSSSVKTPERPRRISDRGFLPPSHSELEKDVRGPERRNVSQAPLTPPATLKKAISHQSLLKRGPLFSAAPHTPTTQPQVQTNTLSSQETPHKQRNFPHPRIPIPPIPLSLRHSNSSHSGLAEHNAVSKDQKRTSTSSHGGSRKRLFSGSSMRRPSTSQSQRAEDDNQSVFSMKSDQDLIINTAFFKPWISTQSSSASFWDEATPETVPNSPIRGTAELGSPQQVLQTSPISTLGRLEQINIQRQRGLSVRSADASITDSESRNPEPMRRFKRSNSTLPSGSSPHMAKKALTRPSTAQPAFNPADPAVPDPIEQAYKPSSSPPPMISSLPPPPRPRQRAQIVTQPEAISIPSRSPLPAVISVPLTPNVVSLPPPPSRKPSIKALSTIEKAMHRRSIMKKPSFLEIDDESDPDTDYDPVADNNIIGDSFLDFARESFDTVRSN</sequence>
<dbReference type="EMBL" id="ML210146">
    <property type="protein sequence ID" value="TFK30872.1"/>
    <property type="molecule type" value="Genomic_DNA"/>
</dbReference>
<feature type="region of interest" description="Disordered" evidence="1">
    <location>
        <begin position="57"/>
        <end position="112"/>
    </location>
</feature>
<feature type="compositionally biased region" description="Pro residues" evidence="1">
    <location>
        <begin position="286"/>
        <end position="303"/>
    </location>
</feature>
<accession>A0A5C3LDX0</accession>
<evidence type="ECO:0000313" key="3">
    <source>
        <dbReference type="Proteomes" id="UP000307440"/>
    </source>
</evidence>
<feature type="region of interest" description="Disordered" evidence="1">
    <location>
        <begin position="438"/>
        <end position="542"/>
    </location>
</feature>
<feature type="compositionally biased region" description="Polar residues" evidence="1">
    <location>
        <begin position="646"/>
        <end position="655"/>
    </location>
</feature>
<feature type="compositionally biased region" description="Polar residues" evidence="1">
    <location>
        <begin position="210"/>
        <end position="220"/>
    </location>
</feature>
<feature type="compositionally biased region" description="Basic and acidic residues" evidence="1">
    <location>
        <begin position="380"/>
        <end position="389"/>
    </location>
</feature>
<feature type="compositionally biased region" description="Polar residues" evidence="1">
    <location>
        <begin position="88"/>
        <end position="98"/>
    </location>
</feature>
<feature type="compositionally biased region" description="Basic and acidic residues" evidence="1">
    <location>
        <begin position="398"/>
        <end position="411"/>
    </location>
</feature>
<feature type="region of interest" description="Disordered" evidence="1">
    <location>
        <begin position="770"/>
        <end position="789"/>
    </location>
</feature>